<proteinExistence type="predicted"/>
<reference evidence="2 3" key="1">
    <citation type="submission" date="2021-05" db="EMBL/GenBank/DDBJ databases">
        <title>Fusibacter ferrireducens sp. nov., an anaerobic, sulfur- and Fe-reducing bacterium isolated from the mangrove sediment.</title>
        <authorList>
            <person name="Qiu D."/>
        </authorList>
    </citation>
    <scope>NUCLEOTIDE SEQUENCE [LARGE SCALE GENOMIC DNA]</scope>
    <source>
        <strain evidence="2 3">DSM 12116</strain>
    </source>
</reference>
<dbReference type="Pfam" id="PF06114">
    <property type="entry name" value="Peptidase_M78"/>
    <property type="match status" value="1"/>
</dbReference>
<dbReference type="RefSeq" id="WP_213238318.1">
    <property type="nucleotide sequence ID" value="NZ_JAHBCL010000041.1"/>
</dbReference>
<feature type="domain" description="IrrE N-terminal-like" evidence="1">
    <location>
        <begin position="27"/>
        <end position="133"/>
    </location>
</feature>
<protein>
    <submittedName>
        <fullName evidence="2">ImmA/IrrE family metallo-endopeptidase</fullName>
    </submittedName>
</protein>
<dbReference type="EMBL" id="JAHBCL010000041">
    <property type="protein sequence ID" value="MBS7528461.1"/>
    <property type="molecule type" value="Genomic_DNA"/>
</dbReference>
<dbReference type="Proteomes" id="UP000746471">
    <property type="component" value="Unassembled WGS sequence"/>
</dbReference>
<evidence type="ECO:0000313" key="2">
    <source>
        <dbReference type="EMBL" id="MBS7528461.1"/>
    </source>
</evidence>
<name>A0ABS5PTP7_9FIRM</name>
<organism evidence="2 3">
    <name type="scientific">Fusibacter paucivorans</name>
    <dbReference type="NCBI Taxonomy" id="76009"/>
    <lineage>
        <taxon>Bacteria</taxon>
        <taxon>Bacillati</taxon>
        <taxon>Bacillota</taxon>
        <taxon>Clostridia</taxon>
        <taxon>Eubacteriales</taxon>
        <taxon>Eubacteriales Family XII. Incertae Sedis</taxon>
        <taxon>Fusibacter</taxon>
    </lineage>
</organism>
<dbReference type="Gene3D" id="1.10.10.2910">
    <property type="match status" value="1"/>
</dbReference>
<evidence type="ECO:0000313" key="3">
    <source>
        <dbReference type="Proteomes" id="UP000746471"/>
    </source>
</evidence>
<dbReference type="InterPro" id="IPR010359">
    <property type="entry name" value="IrrE_HExxH"/>
</dbReference>
<accession>A0ABS5PTP7</accession>
<sequence>MNDYIINRSIRLIKKYKTRNPFEIAANMNIDVLFMDLGKLKGFYKRDGHNRFIIINDQIYEPLQRIVCAHELGHDQLHRHIAENHTLQEFAIYDMKSKPEYEANLFAAELLFSTKDVLEYFDQGYNFYETACFLKTDVHMLAVKLMIMNSNGYQLNIPVDLKSDFLR</sequence>
<evidence type="ECO:0000259" key="1">
    <source>
        <dbReference type="Pfam" id="PF06114"/>
    </source>
</evidence>
<keyword evidence="3" id="KW-1185">Reference proteome</keyword>
<gene>
    <name evidence="2" type="ORF">KHM83_17375</name>
</gene>
<comment type="caution">
    <text evidence="2">The sequence shown here is derived from an EMBL/GenBank/DDBJ whole genome shotgun (WGS) entry which is preliminary data.</text>
</comment>